<gene>
    <name evidence="2" type="ORF">GLYMA_19G061700</name>
</gene>
<keyword evidence="1" id="KW-0472">Membrane</keyword>
<evidence type="ECO:0000313" key="2">
    <source>
        <dbReference type="EMBL" id="KRG94091.1"/>
    </source>
</evidence>
<reference evidence="2" key="3">
    <citation type="submission" date="2018-07" db="EMBL/GenBank/DDBJ databases">
        <title>WGS assembly of Glycine max.</title>
        <authorList>
            <person name="Schmutz J."/>
            <person name="Cannon S."/>
            <person name="Schlueter J."/>
            <person name="Ma J."/>
            <person name="Mitros T."/>
            <person name="Nelson W."/>
            <person name="Hyten D."/>
            <person name="Song Q."/>
            <person name="Thelen J."/>
            <person name="Cheng J."/>
            <person name="Xu D."/>
            <person name="Hellsten U."/>
            <person name="May G."/>
            <person name="Yu Y."/>
            <person name="Sakurai T."/>
            <person name="Umezawa T."/>
            <person name="Bhattacharyya M."/>
            <person name="Sandhu D."/>
            <person name="Valliyodan B."/>
            <person name="Lindquist E."/>
            <person name="Peto M."/>
            <person name="Grant D."/>
            <person name="Shu S."/>
            <person name="Goodstein D."/>
            <person name="Barry K."/>
            <person name="Futrell-Griggs M."/>
            <person name="Abernathy B."/>
            <person name="Du J."/>
            <person name="Tian Z."/>
            <person name="Zhu L."/>
            <person name="Gill N."/>
            <person name="Joshi T."/>
            <person name="Libault M."/>
            <person name="Sethuraman A."/>
            <person name="Zhang X."/>
            <person name="Shinozaki K."/>
            <person name="Nguyen H."/>
            <person name="Wing R."/>
            <person name="Cregan P."/>
            <person name="Specht J."/>
            <person name="Grimwood J."/>
            <person name="Rokhsar D."/>
            <person name="Stacey G."/>
            <person name="Shoemaker R."/>
            <person name="Jackson S."/>
        </authorList>
    </citation>
    <scope>NUCLEOTIDE SEQUENCE</scope>
    <source>
        <tissue evidence="2">Callus</tissue>
    </source>
</reference>
<protein>
    <submittedName>
        <fullName evidence="2 3">Uncharacterized protein</fullName>
    </submittedName>
</protein>
<sequence length="54" mass="6378">MITFAMKLCHVHPMYILKLSRVFHINQTPQFLFFISFSTLSLLFLNISYQPNGQ</sequence>
<keyword evidence="1" id="KW-1133">Transmembrane helix</keyword>
<keyword evidence="4" id="KW-1185">Reference proteome</keyword>
<dbReference type="Proteomes" id="UP000008827">
    <property type="component" value="Chromosome 19"/>
</dbReference>
<dbReference type="EnsemblPlants" id="KRG94091">
    <property type="protein sequence ID" value="KRG94091"/>
    <property type="gene ID" value="GLYMA_19G061700"/>
</dbReference>
<reference evidence="3" key="2">
    <citation type="submission" date="2018-02" db="UniProtKB">
        <authorList>
            <consortium name="EnsemblPlants"/>
        </authorList>
    </citation>
    <scope>IDENTIFICATION</scope>
    <source>
        <strain evidence="3">Williams 82</strain>
    </source>
</reference>
<dbReference type="AlphaFoldDB" id="A0A0R0EIJ5"/>
<reference evidence="2 3" key="1">
    <citation type="journal article" date="2010" name="Nature">
        <title>Genome sequence of the palaeopolyploid soybean.</title>
        <authorList>
            <person name="Schmutz J."/>
            <person name="Cannon S.B."/>
            <person name="Schlueter J."/>
            <person name="Ma J."/>
            <person name="Mitros T."/>
            <person name="Nelson W."/>
            <person name="Hyten D.L."/>
            <person name="Song Q."/>
            <person name="Thelen J.J."/>
            <person name="Cheng J."/>
            <person name="Xu D."/>
            <person name="Hellsten U."/>
            <person name="May G.D."/>
            <person name="Yu Y."/>
            <person name="Sakurai T."/>
            <person name="Umezawa T."/>
            <person name="Bhattacharyya M.K."/>
            <person name="Sandhu D."/>
            <person name="Valliyodan B."/>
            <person name="Lindquist E."/>
            <person name="Peto M."/>
            <person name="Grant D."/>
            <person name="Shu S."/>
            <person name="Goodstein D."/>
            <person name="Barry K."/>
            <person name="Futrell-Griggs M."/>
            <person name="Abernathy B."/>
            <person name="Du J."/>
            <person name="Tian Z."/>
            <person name="Zhu L."/>
            <person name="Gill N."/>
            <person name="Joshi T."/>
            <person name="Libault M."/>
            <person name="Sethuraman A."/>
            <person name="Zhang X.-C."/>
            <person name="Shinozaki K."/>
            <person name="Nguyen H.T."/>
            <person name="Wing R.A."/>
            <person name="Cregan P."/>
            <person name="Specht J."/>
            <person name="Grimwood J."/>
            <person name="Rokhsar D."/>
            <person name="Stacey G."/>
            <person name="Shoemaker R.C."/>
            <person name="Jackson S.A."/>
        </authorList>
    </citation>
    <scope>NUCLEOTIDE SEQUENCE [LARGE SCALE GENOMIC DNA]</scope>
    <source>
        <strain evidence="3">cv. Williams 82</strain>
        <tissue evidence="2">Callus</tissue>
    </source>
</reference>
<dbReference type="InParanoid" id="A0A0R0EIJ5"/>
<feature type="transmembrane region" description="Helical" evidence="1">
    <location>
        <begin position="31"/>
        <end position="49"/>
    </location>
</feature>
<dbReference type="Gramene" id="KRG94091">
    <property type="protein sequence ID" value="KRG94091"/>
    <property type="gene ID" value="GLYMA_19G061700"/>
</dbReference>
<keyword evidence="1" id="KW-0812">Transmembrane</keyword>
<evidence type="ECO:0000313" key="4">
    <source>
        <dbReference type="Proteomes" id="UP000008827"/>
    </source>
</evidence>
<accession>A0A0R0EIJ5</accession>
<evidence type="ECO:0000256" key="1">
    <source>
        <dbReference type="SAM" id="Phobius"/>
    </source>
</evidence>
<evidence type="ECO:0000313" key="3">
    <source>
        <dbReference type="EnsemblPlants" id="KRG94091"/>
    </source>
</evidence>
<organism evidence="2">
    <name type="scientific">Glycine max</name>
    <name type="common">Soybean</name>
    <name type="synonym">Glycine hispida</name>
    <dbReference type="NCBI Taxonomy" id="3847"/>
    <lineage>
        <taxon>Eukaryota</taxon>
        <taxon>Viridiplantae</taxon>
        <taxon>Streptophyta</taxon>
        <taxon>Embryophyta</taxon>
        <taxon>Tracheophyta</taxon>
        <taxon>Spermatophyta</taxon>
        <taxon>Magnoliopsida</taxon>
        <taxon>eudicotyledons</taxon>
        <taxon>Gunneridae</taxon>
        <taxon>Pentapetalae</taxon>
        <taxon>rosids</taxon>
        <taxon>fabids</taxon>
        <taxon>Fabales</taxon>
        <taxon>Fabaceae</taxon>
        <taxon>Papilionoideae</taxon>
        <taxon>50 kb inversion clade</taxon>
        <taxon>NPAAA clade</taxon>
        <taxon>indigoferoid/millettioid clade</taxon>
        <taxon>Phaseoleae</taxon>
        <taxon>Glycine</taxon>
        <taxon>Glycine subgen. Soja</taxon>
    </lineage>
</organism>
<dbReference type="EMBL" id="CM000852">
    <property type="protein sequence ID" value="KRG94091.1"/>
    <property type="molecule type" value="Genomic_DNA"/>
</dbReference>
<name>A0A0R0EIJ5_SOYBN</name>
<proteinExistence type="predicted"/>